<keyword evidence="2" id="KW-0966">Cell projection</keyword>
<dbReference type="AlphaFoldDB" id="A0AAD5SLQ3"/>
<keyword evidence="3" id="KW-1185">Reference proteome</keyword>
<evidence type="ECO:0000313" key="3">
    <source>
        <dbReference type="Proteomes" id="UP001212841"/>
    </source>
</evidence>
<dbReference type="EMBL" id="JADGJD010000231">
    <property type="protein sequence ID" value="KAJ3053171.1"/>
    <property type="molecule type" value="Genomic_DNA"/>
</dbReference>
<dbReference type="Proteomes" id="UP001212841">
    <property type="component" value="Unassembled WGS sequence"/>
</dbReference>
<comment type="caution">
    <text evidence="2">The sequence shown here is derived from an EMBL/GenBank/DDBJ whole genome shotgun (WGS) entry which is preliminary data.</text>
</comment>
<feature type="region of interest" description="Disordered" evidence="1">
    <location>
        <begin position="142"/>
        <end position="161"/>
    </location>
</feature>
<name>A0AAD5SLQ3_9FUNG</name>
<dbReference type="InterPro" id="IPR011992">
    <property type="entry name" value="EF-hand-dom_pair"/>
</dbReference>
<dbReference type="Gene3D" id="1.10.238.10">
    <property type="entry name" value="EF-hand"/>
    <property type="match status" value="1"/>
</dbReference>
<organism evidence="2 3">
    <name type="scientific">Rhizophlyctis rosea</name>
    <dbReference type="NCBI Taxonomy" id="64517"/>
    <lineage>
        <taxon>Eukaryota</taxon>
        <taxon>Fungi</taxon>
        <taxon>Fungi incertae sedis</taxon>
        <taxon>Chytridiomycota</taxon>
        <taxon>Chytridiomycota incertae sedis</taxon>
        <taxon>Chytridiomycetes</taxon>
        <taxon>Rhizophlyctidales</taxon>
        <taxon>Rhizophlyctidaceae</taxon>
        <taxon>Rhizophlyctis</taxon>
    </lineage>
</organism>
<evidence type="ECO:0000313" key="2">
    <source>
        <dbReference type="EMBL" id="KAJ3053171.1"/>
    </source>
</evidence>
<sequence length="230" mass="25689">MWSFSPAAFEAYITLSPPGMEPFLNLLDPSGAGDKGAIYREMEDYFYYAQLRSQGEDATKDRQIEDTVDLEEIPSIMQAMGHYPSALEIEDMINEAKYAKWDDGRGQLQSALTFEELIKLYVNHRPVADYTQSDLEEALSHAPRLAPGNPPAVGKPSPVTAHSSIPKSGLMALLQQYGETFSREEFEESFRSLLLNEAPYYGKVPEQSSVREFIEDILGLVPSVVPTEAE</sequence>
<evidence type="ECO:0000256" key="1">
    <source>
        <dbReference type="SAM" id="MobiDB-lite"/>
    </source>
</evidence>
<dbReference type="SUPFAM" id="SSF47473">
    <property type="entry name" value="EF-hand"/>
    <property type="match status" value="1"/>
</dbReference>
<keyword evidence="2" id="KW-0282">Flagellum</keyword>
<keyword evidence="2" id="KW-0969">Cilium</keyword>
<reference evidence="2" key="1">
    <citation type="submission" date="2020-05" db="EMBL/GenBank/DDBJ databases">
        <title>Phylogenomic resolution of chytrid fungi.</title>
        <authorList>
            <person name="Stajich J.E."/>
            <person name="Amses K."/>
            <person name="Simmons R."/>
            <person name="Seto K."/>
            <person name="Myers J."/>
            <person name="Bonds A."/>
            <person name="Quandt C.A."/>
            <person name="Barry K."/>
            <person name="Liu P."/>
            <person name="Grigoriev I."/>
            <person name="Longcore J.E."/>
            <person name="James T.Y."/>
        </authorList>
    </citation>
    <scope>NUCLEOTIDE SEQUENCE</scope>
    <source>
        <strain evidence="2">JEL0318</strain>
    </source>
</reference>
<protein>
    <submittedName>
        <fullName evidence="2">Cilia- and flagella-associated protein 251</fullName>
    </submittedName>
</protein>
<gene>
    <name evidence="2" type="primary">WDR66_2</name>
    <name evidence="2" type="ORF">HK097_004903</name>
</gene>
<accession>A0AAD5SLQ3</accession>
<proteinExistence type="predicted"/>